<evidence type="ECO:0000256" key="9">
    <source>
        <dbReference type="ARBA" id="ARBA00023014"/>
    </source>
</evidence>
<dbReference type="Gene3D" id="3.50.50.60">
    <property type="entry name" value="FAD/NAD(P)-binding domain"/>
    <property type="match status" value="1"/>
</dbReference>
<evidence type="ECO:0000256" key="3">
    <source>
        <dbReference type="ARBA" id="ARBA00022630"/>
    </source>
</evidence>
<dbReference type="InterPro" id="IPR023753">
    <property type="entry name" value="FAD/NAD-binding_dom"/>
</dbReference>
<keyword evidence="6" id="KW-0521">NADP</keyword>
<comment type="cofactor">
    <cofactor evidence="1">
        <name>FAD</name>
        <dbReference type="ChEBI" id="CHEBI:57692"/>
    </cofactor>
</comment>
<proteinExistence type="predicted"/>
<dbReference type="PROSITE" id="PS51379">
    <property type="entry name" value="4FE4S_FER_2"/>
    <property type="match status" value="2"/>
</dbReference>
<dbReference type="Gene3D" id="3.40.50.720">
    <property type="entry name" value="NAD(P)-binding Rossmann-like Domain"/>
    <property type="match status" value="1"/>
</dbReference>
<comment type="caution">
    <text evidence="12">The sequence shown here is derived from an EMBL/GenBank/DDBJ whole genome shotgun (WGS) entry which is preliminary data.</text>
</comment>
<evidence type="ECO:0000256" key="7">
    <source>
        <dbReference type="ARBA" id="ARBA00023002"/>
    </source>
</evidence>
<evidence type="ECO:0000256" key="2">
    <source>
        <dbReference type="ARBA" id="ARBA00013223"/>
    </source>
</evidence>
<dbReference type="Proteomes" id="UP001500280">
    <property type="component" value="Unassembled WGS sequence"/>
</dbReference>
<dbReference type="EC" id="1.18.1.2" evidence="2"/>
<evidence type="ECO:0000259" key="11">
    <source>
        <dbReference type="PROSITE" id="PS51379"/>
    </source>
</evidence>
<sequence length="495" mass="53045">MPYAITQSCCSDASCVSVCPVNCIHPTPQERAFGSTDMLYVDPDTCISCGACADACPADAIHPIETLTGHLQQYAAINAAYFDDIPAPADPSPNFHPWEPPAPKRPLPSARIPLRVAIVGTGPAGMYAAEDLLLHTDAEVTLIDRLPQAGGLLRYGVAPDHLATRRIADRFTRFHDHPRTRTMLGVDVGSAITHDELLAHHNAVIYAVGSADDRRLGIPGEDLPGSIAARELVRWYNGHPESATFDLPAGRVVIAGSGNVALDVARILASDPAALQNTEISQRALSALAEHTNREIVILARRGPAEASYSIPELLELKHLPGFELVVDDHDPRIRAAITEPAGTKAAALRDAAFETIDWASIPKPGRRIVLRFYASAAELIGDDRVRAVRITEGVELGTELFIRSVGYRGTAIPGLPFDEDTAVVPNEAGRVTDRPGTYVVGWIKRGPSGGIGANRTCAKETVDALLADATAGRLPARGGSLRTFARLAKRRRNK</sequence>
<dbReference type="PROSITE" id="PS00198">
    <property type="entry name" value="4FE4S_FER_1"/>
    <property type="match status" value="1"/>
</dbReference>
<reference evidence="13" key="1">
    <citation type="journal article" date="2019" name="Int. J. Syst. Evol. Microbiol.">
        <title>The Global Catalogue of Microorganisms (GCM) 10K type strain sequencing project: providing services to taxonomists for standard genome sequencing and annotation.</title>
        <authorList>
            <consortium name="The Broad Institute Genomics Platform"/>
            <consortium name="The Broad Institute Genome Sequencing Center for Infectious Disease"/>
            <person name="Wu L."/>
            <person name="Ma J."/>
        </authorList>
    </citation>
    <scope>NUCLEOTIDE SEQUENCE [LARGE SCALE GENOMIC DNA]</scope>
    <source>
        <strain evidence="13">JCM 14307</strain>
    </source>
</reference>
<feature type="domain" description="4Fe-4S ferredoxin-type" evidence="11">
    <location>
        <begin position="1"/>
        <end position="29"/>
    </location>
</feature>
<accession>A0ABP4V5W9</accession>
<evidence type="ECO:0000313" key="12">
    <source>
        <dbReference type="EMBL" id="GAA1716179.1"/>
    </source>
</evidence>
<keyword evidence="4" id="KW-0479">Metal-binding</keyword>
<name>A0ABP4V5W9_9ACTN</name>
<dbReference type="InterPro" id="IPR017900">
    <property type="entry name" value="4Fe4S_Fe_S_CS"/>
</dbReference>
<dbReference type="SUPFAM" id="SSF51971">
    <property type="entry name" value="Nucleotide-binding domain"/>
    <property type="match status" value="1"/>
</dbReference>
<comment type="catalytic activity">
    <reaction evidence="10">
        <text>2 reduced [2Fe-2S]-[ferredoxin] + NADP(+) + H(+) = 2 oxidized [2Fe-2S]-[ferredoxin] + NADPH</text>
        <dbReference type="Rhea" id="RHEA:20125"/>
        <dbReference type="Rhea" id="RHEA-COMP:10000"/>
        <dbReference type="Rhea" id="RHEA-COMP:10001"/>
        <dbReference type="ChEBI" id="CHEBI:15378"/>
        <dbReference type="ChEBI" id="CHEBI:33737"/>
        <dbReference type="ChEBI" id="CHEBI:33738"/>
        <dbReference type="ChEBI" id="CHEBI:57783"/>
        <dbReference type="ChEBI" id="CHEBI:58349"/>
        <dbReference type="EC" id="1.18.1.2"/>
    </reaction>
</comment>
<evidence type="ECO:0000256" key="1">
    <source>
        <dbReference type="ARBA" id="ARBA00001974"/>
    </source>
</evidence>
<dbReference type="PRINTS" id="PR00419">
    <property type="entry name" value="ADXRDTASE"/>
</dbReference>
<dbReference type="InterPro" id="IPR055275">
    <property type="entry name" value="Ferredox_Rdtase"/>
</dbReference>
<keyword evidence="9" id="KW-0411">Iron-sulfur</keyword>
<keyword evidence="3" id="KW-0285">Flavoprotein</keyword>
<protein>
    <recommendedName>
        <fullName evidence="2">ferredoxin--NADP(+) reductase</fullName>
        <ecNumber evidence="2">1.18.1.2</ecNumber>
    </recommendedName>
</protein>
<dbReference type="Pfam" id="PF00037">
    <property type="entry name" value="Fer4"/>
    <property type="match status" value="1"/>
</dbReference>
<feature type="domain" description="4Fe-4S ferredoxin-type" evidence="11">
    <location>
        <begin position="37"/>
        <end position="66"/>
    </location>
</feature>
<evidence type="ECO:0000256" key="10">
    <source>
        <dbReference type="ARBA" id="ARBA00047776"/>
    </source>
</evidence>
<evidence type="ECO:0000256" key="5">
    <source>
        <dbReference type="ARBA" id="ARBA00022827"/>
    </source>
</evidence>
<dbReference type="RefSeq" id="WP_344163666.1">
    <property type="nucleotide sequence ID" value="NZ_BAAANF010000027.1"/>
</dbReference>
<keyword evidence="8" id="KW-0408">Iron</keyword>
<dbReference type="PANTHER" id="PTHR48467">
    <property type="entry name" value="GLUTAMATE SYNTHASE 1 [NADH], CHLOROPLASTIC-LIKE"/>
    <property type="match status" value="1"/>
</dbReference>
<dbReference type="SUPFAM" id="SSF54862">
    <property type="entry name" value="4Fe-4S ferredoxins"/>
    <property type="match status" value="1"/>
</dbReference>
<keyword evidence="7" id="KW-0560">Oxidoreductase</keyword>
<dbReference type="InterPro" id="IPR017896">
    <property type="entry name" value="4Fe4S_Fe-S-bd"/>
</dbReference>
<gene>
    <name evidence="12" type="ORF">GCM10009745_75800</name>
</gene>
<evidence type="ECO:0000256" key="6">
    <source>
        <dbReference type="ARBA" id="ARBA00022857"/>
    </source>
</evidence>
<evidence type="ECO:0000256" key="4">
    <source>
        <dbReference type="ARBA" id="ARBA00022723"/>
    </source>
</evidence>
<keyword evidence="13" id="KW-1185">Reference proteome</keyword>
<dbReference type="Gene3D" id="3.30.70.20">
    <property type="match status" value="1"/>
</dbReference>
<dbReference type="InterPro" id="IPR036188">
    <property type="entry name" value="FAD/NAD-bd_sf"/>
</dbReference>
<dbReference type="Pfam" id="PF07992">
    <property type="entry name" value="Pyr_redox_2"/>
    <property type="match status" value="1"/>
</dbReference>
<organism evidence="12 13">
    <name type="scientific">Kribbella yunnanensis</name>
    <dbReference type="NCBI Taxonomy" id="190194"/>
    <lineage>
        <taxon>Bacteria</taxon>
        <taxon>Bacillati</taxon>
        <taxon>Actinomycetota</taxon>
        <taxon>Actinomycetes</taxon>
        <taxon>Propionibacteriales</taxon>
        <taxon>Kribbellaceae</taxon>
        <taxon>Kribbella</taxon>
    </lineage>
</organism>
<evidence type="ECO:0000313" key="13">
    <source>
        <dbReference type="Proteomes" id="UP001500280"/>
    </source>
</evidence>
<evidence type="ECO:0000256" key="8">
    <source>
        <dbReference type="ARBA" id="ARBA00023004"/>
    </source>
</evidence>
<keyword evidence="5" id="KW-0274">FAD</keyword>
<dbReference type="PANTHER" id="PTHR48467:SF1">
    <property type="entry name" value="GLUTAMATE SYNTHASE 1 [NADH], CHLOROPLASTIC-LIKE"/>
    <property type="match status" value="1"/>
</dbReference>
<dbReference type="EMBL" id="BAAANF010000027">
    <property type="protein sequence ID" value="GAA1716179.1"/>
    <property type="molecule type" value="Genomic_DNA"/>
</dbReference>